<organism evidence="1">
    <name type="scientific">Sinorhizobium medicae</name>
    <dbReference type="NCBI Taxonomy" id="110321"/>
    <lineage>
        <taxon>Bacteria</taxon>
        <taxon>Pseudomonadati</taxon>
        <taxon>Pseudomonadota</taxon>
        <taxon>Alphaproteobacteria</taxon>
        <taxon>Hyphomicrobiales</taxon>
        <taxon>Rhizobiaceae</taxon>
        <taxon>Sinorhizobium/Ensifer group</taxon>
        <taxon>Sinorhizobium</taxon>
    </lineage>
</organism>
<dbReference type="Proteomes" id="UP000507954">
    <property type="component" value="Unassembled WGS sequence"/>
</dbReference>
<dbReference type="AlphaFoldDB" id="A0A508WQM9"/>
<sequence length="35" mass="3879">MVCHMMQLSSDSLMPDLIPDQAPYIDALISLTISQ</sequence>
<reference evidence="1" key="1">
    <citation type="submission" date="2019-06" db="EMBL/GenBank/DDBJ databases">
        <authorList>
            <person name="Le Quere A."/>
            <person name="Colella S."/>
        </authorList>
    </citation>
    <scope>NUCLEOTIDE SEQUENCE</scope>
    <source>
        <strain evidence="1">EmedicaeMD41</strain>
    </source>
</reference>
<protein>
    <submittedName>
        <fullName evidence="1">Uncharacterized protein</fullName>
    </submittedName>
</protein>
<gene>
    <name evidence="1" type="ORF">EMEDMD4_1100001</name>
</gene>
<evidence type="ECO:0000313" key="1">
    <source>
        <dbReference type="EMBL" id="VTZ59553.1"/>
    </source>
</evidence>
<accession>A0A508WQM9</accession>
<proteinExistence type="predicted"/>
<dbReference type="EMBL" id="CABFNB010000014">
    <property type="protein sequence ID" value="VTZ59553.1"/>
    <property type="molecule type" value="Genomic_DNA"/>
</dbReference>
<name>A0A508WQM9_9HYPH</name>